<dbReference type="PANTHER" id="PTHR35046">
    <property type="entry name" value="ZINC KNUCKLE (CCHC-TYPE) FAMILY PROTEIN"/>
    <property type="match status" value="1"/>
</dbReference>
<dbReference type="Proteomes" id="UP000257109">
    <property type="component" value="Unassembled WGS sequence"/>
</dbReference>
<dbReference type="AlphaFoldDB" id="A0A371HTF9"/>
<name>A0A371HTF9_MUCPR</name>
<gene>
    <name evidence="1" type="ORF">CR513_09993</name>
</gene>
<feature type="non-terminal residue" evidence="1">
    <location>
        <position position="1"/>
    </location>
</feature>
<evidence type="ECO:0000313" key="1">
    <source>
        <dbReference type="EMBL" id="RDY06079.1"/>
    </source>
</evidence>
<sequence length="151" mass="17438">MAPTTTRIRRRRGQERTKVLRMGVLYPRLKRGGDATQSSSYIQKDLEASYEYSPNEEGNLLRRENIFHSRCLVASNLCSIIIDAGSNINVASSRLMEKLKLPTLAHPKPYNLQWLNSEGELMYPWRQLISKNDYKVTHDGVPNRFMFVHKG</sequence>
<evidence type="ECO:0000313" key="2">
    <source>
        <dbReference type="Proteomes" id="UP000257109"/>
    </source>
</evidence>
<organism evidence="1 2">
    <name type="scientific">Mucuna pruriens</name>
    <name type="common">Velvet bean</name>
    <name type="synonym">Dolichos pruriens</name>
    <dbReference type="NCBI Taxonomy" id="157652"/>
    <lineage>
        <taxon>Eukaryota</taxon>
        <taxon>Viridiplantae</taxon>
        <taxon>Streptophyta</taxon>
        <taxon>Embryophyta</taxon>
        <taxon>Tracheophyta</taxon>
        <taxon>Spermatophyta</taxon>
        <taxon>Magnoliopsida</taxon>
        <taxon>eudicotyledons</taxon>
        <taxon>Gunneridae</taxon>
        <taxon>Pentapetalae</taxon>
        <taxon>rosids</taxon>
        <taxon>fabids</taxon>
        <taxon>Fabales</taxon>
        <taxon>Fabaceae</taxon>
        <taxon>Papilionoideae</taxon>
        <taxon>50 kb inversion clade</taxon>
        <taxon>NPAAA clade</taxon>
        <taxon>indigoferoid/millettioid clade</taxon>
        <taxon>Phaseoleae</taxon>
        <taxon>Mucuna</taxon>
    </lineage>
</organism>
<protein>
    <submittedName>
        <fullName evidence="1">Uncharacterized protein</fullName>
    </submittedName>
</protein>
<dbReference type="PANTHER" id="PTHR35046:SF9">
    <property type="entry name" value="RNA-DIRECTED DNA POLYMERASE"/>
    <property type="match status" value="1"/>
</dbReference>
<accession>A0A371HTF9</accession>
<dbReference type="EMBL" id="QJKJ01001755">
    <property type="protein sequence ID" value="RDY06079.1"/>
    <property type="molecule type" value="Genomic_DNA"/>
</dbReference>
<comment type="caution">
    <text evidence="1">The sequence shown here is derived from an EMBL/GenBank/DDBJ whole genome shotgun (WGS) entry which is preliminary data.</text>
</comment>
<proteinExistence type="predicted"/>
<reference evidence="1" key="1">
    <citation type="submission" date="2018-05" db="EMBL/GenBank/DDBJ databases">
        <title>Draft genome of Mucuna pruriens seed.</title>
        <authorList>
            <person name="Nnadi N.E."/>
            <person name="Vos R."/>
            <person name="Hasami M.H."/>
            <person name="Devisetty U.K."/>
            <person name="Aguiy J.C."/>
        </authorList>
    </citation>
    <scope>NUCLEOTIDE SEQUENCE [LARGE SCALE GENOMIC DNA]</scope>
    <source>
        <strain evidence="1">JCA_2017</strain>
    </source>
</reference>
<keyword evidence="2" id="KW-1185">Reference proteome</keyword>
<dbReference type="OrthoDB" id="1747743at2759"/>